<feature type="domain" description="CyaD-like alpha-helical hairpin" evidence="11">
    <location>
        <begin position="135"/>
        <end position="328"/>
    </location>
</feature>
<feature type="coiled-coil region" evidence="10">
    <location>
        <begin position="299"/>
        <end position="326"/>
    </location>
</feature>
<dbReference type="STRING" id="1005048.CFU_2673"/>
<keyword evidence="8" id="KW-0472">Membrane</keyword>
<accession>G0AH94</accession>
<comment type="subcellular location">
    <subcellularLocation>
        <location evidence="1 9">Cell inner membrane</location>
        <topology evidence="1 9">Single-pass membrane protein</topology>
    </subcellularLocation>
</comment>
<keyword evidence="14" id="KW-1185">Reference proteome</keyword>
<evidence type="ECO:0000256" key="3">
    <source>
        <dbReference type="ARBA" id="ARBA00022448"/>
    </source>
</evidence>
<keyword evidence="7" id="KW-1133">Transmembrane helix</keyword>
<dbReference type="InterPro" id="IPR050739">
    <property type="entry name" value="MFP"/>
</dbReference>
<keyword evidence="5 9" id="KW-0997">Cell inner membrane</keyword>
<dbReference type="PANTHER" id="PTHR30386">
    <property type="entry name" value="MEMBRANE FUSION SUBUNIT OF EMRAB-TOLC MULTIDRUG EFFLUX PUMP"/>
    <property type="match status" value="1"/>
</dbReference>
<dbReference type="InterPro" id="IPR058982">
    <property type="entry name" value="Beta-barrel_AprE"/>
</dbReference>
<dbReference type="AlphaFoldDB" id="G0AH94"/>
<dbReference type="PANTHER" id="PTHR30386:SF27">
    <property type="entry name" value="MEMBRANE FUSION PROTEIN (MFP) FAMILY PROTEIN"/>
    <property type="match status" value="1"/>
</dbReference>
<dbReference type="Proteomes" id="UP000008392">
    <property type="component" value="Chromosome"/>
</dbReference>
<organism evidence="13 14">
    <name type="scientific">Collimonas fungivorans (strain Ter331)</name>
    <dbReference type="NCBI Taxonomy" id="1005048"/>
    <lineage>
        <taxon>Bacteria</taxon>
        <taxon>Pseudomonadati</taxon>
        <taxon>Pseudomonadota</taxon>
        <taxon>Betaproteobacteria</taxon>
        <taxon>Burkholderiales</taxon>
        <taxon>Oxalobacteraceae</taxon>
        <taxon>Collimonas</taxon>
    </lineage>
</organism>
<reference evidence="13 14" key="5">
    <citation type="journal article" date="2011" name="ISME J.">
        <title>Dual transcriptional profiling of a bacterial/fungal confrontation: Collimonas fungivorans versus Aspergillus niger.</title>
        <authorList>
            <person name="Mela F."/>
            <person name="Fritsche K."/>
            <person name="de Boer W."/>
            <person name="van Veen J.A."/>
            <person name="de Graaff L.H."/>
            <person name="van den Berg M."/>
            <person name="Leveau J.H."/>
        </authorList>
    </citation>
    <scope>NUCLEOTIDE SEQUENCE [LARGE SCALE GENOMIC DNA]</scope>
    <source>
        <strain evidence="13 14">Ter331</strain>
    </source>
</reference>
<protein>
    <recommendedName>
        <fullName evidence="9">Membrane fusion protein (MFP) family protein</fullName>
    </recommendedName>
</protein>
<keyword evidence="3 9" id="KW-0813">Transport</keyword>
<evidence type="ECO:0000256" key="5">
    <source>
        <dbReference type="ARBA" id="ARBA00022519"/>
    </source>
</evidence>
<evidence type="ECO:0000259" key="11">
    <source>
        <dbReference type="Pfam" id="PF25988"/>
    </source>
</evidence>
<dbReference type="GO" id="GO:0005886">
    <property type="term" value="C:plasma membrane"/>
    <property type="evidence" value="ECO:0007669"/>
    <property type="project" value="UniProtKB-SubCell"/>
</dbReference>
<evidence type="ECO:0000256" key="2">
    <source>
        <dbReference type="ARBA" id="ARBA00009477"/>
    </source>
</evidence>
<evidence type="ECO:0000256" key="7">
    <source>
        <dbReference type="ARBA" id="ARBA00022989"/>
    </source>
</evidence>
<dbReference type="Pfam" id="PF25988">
    <property type="entry name" value="HH_CyaD"/>
    <property type="match status" value="1"/>
</dbReference>
<dbReference type="InterPro" id="IPR010129">
    <property type="entry name" value="T1SS_HlyD"/>
</dbReference>
<dbReference type="Gene3D" id="2.40.30.170">
    <property type="match status" value="1"/>
</dbReference>
<dbReference type="KEGG" id="cfu:CFU_2673"/>
<reference evidence="13 14" key="3">
    <citation type="journal article" date="2008" name="FEMS Microbiol. Ecol.">
        <title>Identification and characterization of genes underlying chitinolysis in Collimonas fungivorans Ter331.</title>
        <authorList>
            <person name="Fritsche K."/>
            <person name="de Boer W."/>
            <person name="Gerards S."/>
            <person name="van den Berg M."/>
            <person name="van Veen J.A."/>
            <person name="Leveau J.H."/>
        </authorList>
    </citation>
    <scope>NUCLEOTIDE SEQUENCE [LARGE SCALE GENOMIC DNA]</scope>
    <source>
        <strain evidence="13 14">Ter331</strain>
    </source>
</reference>
<evidence type="ECO:0000256" key="10">
    <source>
        <dbReference type="SAM" id="Coils"/>
    </source>
</evidence>
<dbReference type="InterPro" id="IPR059040">
    <property type="entry name" value="HH_CyaD-like"/>
</dbReference>
<dbReference type="Pfam" id="PF26002">
    <property type="entry name" value="Beta-barrel_AprE"/>
    <property type="match status" value="1"/>
</dbReference>
<evidence type="ECO:0000313" key="14">
    <source>
        <dbReference type="Proteomes" id="UP000008392"/>
    </source>
</evidence>
<dbReference type="HOGENOM" id="CLU_023976_0_1_4"/>
<proteinExistence type="inferred from homology"/>
<keyword evidence="4 9" id="KW-1003">Cell membrane</keyword>
<feature type="domain" description="AprE-like beta-barrel" evidence="12">
    <location>
        <begin position="368"/>
        <end position="457"/>
    </location>
</feature>
<name>G0AH94_COLFT</name>
<evidence type="ECO:0000256" key="1">
    <source>
        <dbReference type="ARBA" id="ARBA00004377"/>
    </source>
</evidence>
<dbReference type="SUPFAM" id="SSF111369">
    <property type="entry name" value="HlyD-like secretion proteins"/>
    <property type="match status" value="1"/>
</dbReference>
<dbReference type="eggNOG" id="COG0845">
    <property type="taxonomic scope" value="Bacteria"/>
</dbReference>
<keyword evidence="10" id="KW-0175">Coiled coil</keyword>
<evidence type="ECO:0000259" key="12">
    <source>
        <dbReference type="Pfam" id="PF26002"/>
    </source>
</evidence>
<dbReference type="PRINTS" id="PR01490">
    <property type="entry name" value="RTXTOXIND"/>
</dbReference>
<dbReference type="Gene3D" id="2.40.50.100">
    <property type="match status" value="1"/>
</dbReference>
<reference evidence="13 14" key="2">
    <citation type="journal article" date="2006" name="J. Microbiol. Methods">
        <title>Genomic flank-sequencing of plasposon insertion sites for rapid identification of functional genes.</title>
        <authorList>
            <person name="Leveau J.H."/>
            <person name="Gerards S."/>
            <person name="Fritsche K."/>
            <person name="Zondag G."/>
            <person name="van Veen J.A."/>
        </authorList>
    </citation>
    <scope>NUCLEOTIDE SEQUENCE [LARGE SCALE GENOMIC DNA]</scope>
    <source>
        <strain evidence="13 14">Ter331</strain>
    </source>
</reference>
<feature type="coiled-coil region" evidence="10">
    <location>
        <begin position="197"/>
        <end position="231"/>
    </location>
</feature>
<evidence type="ECO:0000256" key="6">
    <source>
        <dbReference type="ARBA" id="ARBA00022692"/>
    </source>
</evidence>
<reference evidence="13 14" key="1">
    <citation type="journal article" date="2004" name="Environ. Microbiol.">
        <title>Phylogeny-function analysis of (meta)genomic libraries: screening for expression of ribosomal RNA genes by large-insert library fluorescent in situ hybridization (LIL-FISH).</title>
        <authorList>
            <person name="Leveau J.H."/>
            <person name="Gerards S."/>
            <person name="de Boer W."/>
            <person name="van Veen J.A."/>
        </authorList>
    </citation>
    <scope>NUCLEOTIDE SEQUENCE [LARGE SCALE GENOMIC DNA]</scope>
    <source>
        <strain evidence="13 14">Ter331</strain>
    </source>
</reference>
<comment type="similarity">
    <text evidence="2 9">Belongs to the membrane fusion protein (MFP) (TC 8.A.1) family.</text>
</comment>
<keyword evidence="6" id="KW-0812">Transmembrane</keyword>
<reference evidence="14" key="6">
    <citation type="submission" date="2011-05" db="EMBL/GenBank/DDBJ databases">
        <title>Complete sequence of Collimonas fungivorans Ter331.</title>
        <authorList>
            <person name="Leveau J.H."/>
        </authorList>
    </citation>
    <scope>NUCLEOTIDE SEQUENCE [LARGE SCALE GENOMIC DNA]</scope>
    <source>
        <strain evidence="14">Ter331</strain>
    </source>
</reference>
<dbReference type="NCBIfam" id="TIGR01843">
    <property type="entry name" value="type_I_hlyD"/>
    <property type="match status" value="1"/>
</dbReference>
<evidence type="ECO:0000256" key="8">
    <source>
        <dbReference type="ARBA" id="ARBA00023136"/>
    </source>
</evidence>
<evidence type="ECO:0000256" key="4">
    <source>
        <dbReference type="ARBA" id="ARBA00022475"/>
    </source>
</evidence>
<reference evidence="13 14" key="4">
    <citation type="journal article" date="2010" name="Environ. Microbiol.">
        <title>The bacterial genus Collimonas: mycophagy, weathering and other adaptive solutions to life in oligotrophic soil environments.</title>
        <authorList>
            <person name="Leveau J.H."/>
            <person name="Uroz S."/>
            <person name="de Boer W."/>
        </authorList>
    </citation>
    <scope>NUCLEOTIDE SEQUENCE [LARGE SCALE GENOMIC DNA]</scope>
    <source>
        <strain evidence="13 14">Ter331</strain>
    </source>
</reference>
<evidence type="ECO:0000256" key="9">
    <source>
        <dbReference type="RuleBase" id="RU365093"/>
    </source>
</evidence>
<sequence>MPLCGNIRRGISMSFDTLRHYWEIARASLMEERAQGNPAKRQRDEVEFLPAALEVLETPASPVGRALMWALMVLFSIALIWSVIGKVDVVAVAQGKIVPNGNSKVIQPLEAGIVKAILVSNGQHVMAGQPLIELDPTDATADVGKSRTARIDAMLTAQRAQALLDAQRDNKPPQLPAIADATPERQHDVQRLAEGAFIEYRSKLTSLRAELQKREQELQTTRHKIDGLQQTLPIARAEEADYQSLLGQNYVPRHAVLEKQQTRIQVEQDLTSQQSYARELADGIAEQRQDIETAIAQFRREQLDALNQAQQQLAQVQGDEAKSEQKQTQTHLNAPVAGTVQQLAIHTVGGVVTPAQELLVLVPDDAGLEIEVQILNQDIGFVRPGQDAAIKLDAFPYTHYGTLPGRVISISQDAVKDDKLGLIYPARINLLKSSIIADGKSEALAPGMASSVEIKTEQRRIIEYLLTPLLKYRGEALRER</sequence>
<dbReference type="InterPro" id="IPR006144">
    <property type="entry name" value="Secretion_HlyD_CS"/>
</dbReference>
<dbReference type="GO" id="GO:0009306">
    <property type="term" value="P:protein secretion"/>
    <property type="evidence" value="ECO:0007669"/>
    <property type="project" value="InterPro"/>
</dbReference>
<gene>
    <name evidence="13" type="ordered locus">CFU_2673</name>
</gene>
<evidence type="ECO:0000313" key="13">
    <source>
        <dbReference type="EMBL" id="AEK62500.1"/>
    </source>
</evidence>
<dbReference type="EMBL" id="CP002745">
    <property type="protein sequence ID" value="AEK62500.1"/>
    <property type="molecule type" value="Genomic_DNA"/>
</dbReference>
<dbReference type="PROSITE" id="PS00543">
    <property type="entry name" value="HLYD_FAMILY"/>
    <property type="match status" value="1"/>
</dbReference>